<dbReference type="GO" id="GO:0005829">
    <property type="term" value="C:cytosol"/>
    <property type="evidence" value="ECO:0007669"/>
    <property type="project" value="TreeGrafter"/>
</dbReference>
<dbReference type="EMBL" id="CP119938">
    <property type="protein sequence ID" value="WFD03633.1"/>
    <property type="molecule type" value="Genomic_DNA"/>
</dbReference>
<feature type="region of interest" description="Disordered" evidence="3">
    <location>
        <begin position="227"/>
        <end position="250"/>
    </location>
</feature>
<evidence type="ECO:0000259" key="4">
    <source>
        <dbReference type="Pfam" id="PF21953"/>
    </source>
</evidence>
<feature type="compositionally biased region" description="Basic residues" evidence="3">
    <location>
        <begin position="232"/>
        <end position="242"/>
    </location>
</feature>
<comment type="catalytic activity">
    <reaction evidence="2">
        <text>a monoacylglycerol + H2O = glycerol + a fatty acid + H(+)</text>
        <dbReference type="Rhea" id="RHEA:15245"/>
        <dbReference type="ChEBI" id="CHEBI:15377"/>
        <dbReference type="ChEBI" id="CHEBI:15378"/>
        <dbReference type="ChEBI" id="CHEBI:17408"/>
        <dbReference type="ChEBI" id="CHEBI:17754"/>
        <dbReference type="ChEBI" id="CHEBI:28868"/>
    </reaction>
</comment>
<dbReference type="Proteomes" id="UP001214603">
    <property type="component" value="Chromosome 5"/>
</dbReference>
<dbReference type="InterPro" id="IPR029058">
    <property type="entry name" value="AB_hydrolase_fold"/>
</dbReference>
<dbReference type="InterPro" id="IPR006179">
    <property type="entry name" value="5_nucleotidase/apyrase"/>
</dbReference>
<name>A0AAF0ITQ2_9BASI</name>
<evidence type="ECO:0000256" key="2">
    <source>
        <dbReference type="ARBA" id="ARBA00048461"/>
    </source>
</evidence>
<evidence type="ECO:0000313" key="5">
    <source>
        <dbReference type="EMBL" id="WFD03633.1"/>
    </source>
</evidence>
<evidence type="ECO:0000256" key="1">
    <source>
        <dbReference type="ARBA" id="ARBA00047591"/>
    </source>
</evidence>
<organism evidence="5 6">
    <name type="scientific">Malassezia obtusa</name>
    <dbReference type="NCBI Taxonomy" id="76774"/>
    <lineage>
        <taxon>Eukaryota</taxon>
        <taxon>Fungi</taxon>
        <taxon>Dikarya</taxon>
        <taxon>Basidiomycota</taxon>
        <taxon>Ustilaginomycotina</taxon>
        <taxon>Malasseziomycetes</taxon>
        <taxon>Malasseziales</taxon>
        <taxon>Malasseziaceae</taxon>
        <taxon>Malassezia</taxon>
    </lineage>
</organism>
<evidence type="ECO:0000256" key="3">
    <source>
        <dbReference type="SAM" id="MobiDB-lite"/>
    </source>
</evidence>
<feature type="domain" description="Putative 5'-nucleotidase C-terminal" evidence="4">
    <location>
        <begin position="760"/>
        <end position="993"/>
    </location>
</feature>
<dbReference type="Gene3D" id="3.40.50.1820">
    <property type="entry name" value="alpha/beta hydrolase"/>
    <property type="match status" value="1"/>
</dbReference>
<protein>
    <recommendedName>
        <fullName evidence="4">Putative 5'-nucleotidase C-terminal domain-containing protein</fullName>
    </recommendedName>
</protein>
<proteinExistence type="predicted"/>
<dbReference type="Pfam" id="PF21953">
    <property type="entry name" value="NadN_nucleosid_C"/>
    <property type="match status" value="1"/>
</dbReference>
<keyword evidence="6" id="KW-1185">Reference proteome</keyword>
<evidence type="ECO:0000313" key="6">
    <source>
        <dbReference type="Proteomes" id="UP001214603"/>
    </source>
</evidence>
<dbReference type="PANTHER" id="PTHR11575:SF22">
    <property type="entry name" value="ADL392WP"/>
    <property type="match status" value="1"/>
</dbReference>
<dbReference type="PANTHER" id="PTHR11575">
    <property type="entry name" value="5'-NUCLEOTIDASE-RELATED"/>
    <property type="match status" value="1"/>
</dbReference>
<reference evidence="5" key="1">
    <citation type="submission" date="2023-03" db="EMBL/GenBank/DDBJ databases">
        <title>Mating type loci evolution in Malassezia.</title>
        <authorList>
            <person name="Coelho M.A."/>
        </authorList>
    </citation>
    <scope>NUCLEOTIDE SEQUENCE</scope>
    <source>
        <strain evidence="5">CBS 7876</strain>
    </source>
</reference>
<gene>
    <name evidence="5" type="ORF">MOBT1_002326</name>
</gene>
<accession>A0AAF0ITQ2</accession>
<dbReference type="Gene3D" id="3.60.21.10">
    <property type="match status" value="1"/>
</dbReference>
<dbReference type="SUPFAM" id="SSF56300">
    <property type="entry name" value="Metallo-dependent phosphatases"/>
    <property type="match status" value="1"/>
</dbReference>
<dbReference type="InterPro" id="IPR029052">
    <property type="entry name" value="Metallo-depent_PP-like"/>
</dbReference>
<dbReference type="Gene3D" id="3.90.780.10">
    <property type="entry name" value="5'-Nucleotidase, C-terminal domain"/>
    <property type="match status" value="1"/>
</dbReference>
<dbReference type="InterPro" id="IPR036907">
    <property type="entry name" value="5'-Nucleotdase_C_sf"/>
</dbReference>
<dbReference type="InterPro" id="IPR053828">
    <property type="entry name" value="Nucleosidase_C"/>
</dbReference>
<dbReference type="SUPFAM" id="SSF53474">
    <property type="entry name" value="alpha/beta-Hydrolases"/>
    <property type="match status" value="1"/>
</dbReference>
<comment type="catalytic activity">
    <reaction evidence="1">
        <text>a diacylglycerol + H2O = a monoacylglycerol + a fatty acid + H(+)</text>
        <dbReference type="Rhea" id="RHEA:32731"/>
        <dbReference type="ChEBI" id="CHEBI:15377"/>
        <dbReference type="ChEBI" id="CHEBI:15378"/>
        <dbReference type="ChEBI" id="CHEBI:17408"/>
        <dbReference type="ChEBI" id="CHEBI:18035"/>
        <dbReference type="ChEBI" id="CHEBI:28868"/>
    </reaction>
</comment>
<dbReference type="SUPFAM" id="SSF55816">
    <property type="entry name" value="5'-nucleotidase (syn. UDP-sugar hydrolase), C-terminal domain"/>
    <property type="match status" value="1"/>
</dbReference>
<dbReference type="GO" id="GO:0009166">
    <property type="term" value="P:nucleotide catabolic process"/>
    <property type="evidence" value="ECO:0007669"/>
    <property type="project" value="InterPro"/>
</dbReference>
<dbReference type="GO" id="GO:0016787">
    <property type="term" value="F:hydrolase activity"/>
    <property type="evidence" value="ECO:0007669"/>
    <property type="project" value="InterPro"/>
</dbReference>
<dbReference type="AlphaFoldDB" id="A0AAF0ITQ2"/>
<sequence length="1086" mass="122094">MGGLDARYIISRIQPTEYTPASLTTLATPHRGSPFMDWCNANIGIGLELIDKMMHEQGPGAKMPPVPPPPYSLKEPLLRRKEEAKERVKEASGSVPGMTTLTRALTSVSSTLSSYILSIFDQPAYAMLSTKYMTRLFNPRMRDDPSVRYFSVAARSREISIFHPLWLPKLILDKAAEADTSGAQYDGSSKNLHGKLHGNDGLVSVGSAVWGEMLGIMEDWDHWDMRGPGGPHRIRPTSKPKQAKPPPPPTLGARIEAIRGTLASWFSWKKKPEVPQQQTDEAHWNWRDAVLSDHKDTTEGPDADPPPLEAAAYALTSSRNKHGTPSTEQELAQHIADWIASHLPTKQLPHKPNEQHDTNMLMTYLSQPANSGDGQTKTPDVEALKDKDWFQKLGNSPTAQALRKEHERMSVWNEAAFGRGRLPRIDDVLRPLHWGQLQIVHTTDIHGWYQGHTKLSPPEPNYSGDWGDFVAFSHHLRRLASERGVDLLFVDTGDLHDGNGLSDAFPEVPPSSPNFKYAVNGHVSDQVFALADFDLLTIGNHELYNFSVAKDVYEDFVPRYAPGLAPRSRPIGERYTRFTTPHQNLTVQSYGILFDFRLAAQGITVQDPVAMVQEPWFRESLQQEHVDVFVIAGHMPVTGHAGWDAVHSAIRAVWPDTPIMMLAGHTHVRDCRMFDRSSMVLESGRYLETVGWMSISNVTERPPRLSRRYIDANPRNYAYHAGLRKIGDLSTSRGRYVRAVMDAVAGAWDLSHLYGLVPQDYFLDRYPAHANHSLLALLTRQILPEIVRPANERHKTVPTLMLINSGSQRFDMLAGPFTKNDQYIVSPFRDDFLYIASVPWRVAKQLVHGLNERGATHNEQPAQHPAQGAVDSIFNRYLGRQWITYWTQQFQSAQPQSKSAPAVTSGRPEQARRLEEFLAQLEANETESTLLDGRSSLGYVTIDDCPEPGDDTLHTPVPYSADQPDYVAANPVPEPVNDEVLVDVVFVDFILKPLVALLNAGDGRRTYTMEEAQRWGNVSTQWLYPLYAEKAWMPEDLISEWEQMDLGARIHGYPPVAKYDNYTFDPYDLVLEARAQKAPLVFQRNA</sequence>